<accession>A0A7W7NU10</accession>
<feature type="domain" description="ER-bound oxygenase mpaB/mpaB'/Rubber oxygenase catalytic" evidence="1">
    <location>
        <begin position="50"/>
        <end position="272"/>
    </location>
</feature>
<evidence type="ECO:0000313" key="2">
    <source>
        <dbReference type="EMBL" id="MBB4840496.1"/>
    </source>
</evidence>
<dbReference type="InterPro" id="IPR018713">
    <property type="entry name" value="MPAB/Lcp_cat_dom"/>
</dbReference>
<comment type="caution">
    <text evidence="2">The sequence shown here is derived from an EMBL/GenBank/DDBJ whole genome shotgun (WGS) entry which is preliminary data.</text>
</comment>
<dbReference type="Pfam" id="PF09995">
    <property type="entry name" value="MPAB_Lcp_cat"/>
    <property type="match status" value="1"/>
</dbReference>
<evidence type="ECO:0000313" key="3">
    <source>
        <dbReference type="Proteomes" id="UP000575241"/>
    </source>
</evidence>
<organism evidence="2 3">
    <name type="scientific">Sphingomonas kyeonggiensis</name>
    <dbReference type="NCBI Taxonomy" id="1268553"/>
    <lineage>
        <taxon>Bacteria</taxon>
        <taxon>Pseudomonadati</taxon>
        <taxon>Pseudomonadota</taxon>
        <taxon>Alphaproteobacteria</taxon>
        <taxon>Sphingomonadales</taxon>
        <taxon>Sphingomonadaceae</taxon>
        <taxon>Sphingomonas</taxon>
    </lineage>
</organism>
<protein>
    <submittedName>
        <fullName evidence="2">Uncharacterized protein (DUF2236 family)</fullName>
    </submittedName>
</protein>
<dbReference type="Proteomes" id="UP000575241">
    <property type="component" value="Unassembled WGS sequence"/>
</dbReference>
<reference evidence="2 3" key="1">
    <citation type="submission" date="2020-08" db="EMBL/GenBank/DDBJ databases">
        <title>Functional genomics of gut bacteria from endangered species of beetles.</title>
        <authorList>
            <person name="Carlos-Shanley C."/>
        </authorList>
    </citation>
    <scope>NUCLEOTIDE SEQUENCE [LARGE SCALE GENOMIC DNA]</scope>
    <source>
        <strain evidence="2 3">S00224</strain>
    </source>
</reference>
<proteinExistence type="predicted"/>
<dbReference type="PANTHER" id="PTHR36151:SF3">
    <property type="entry name" value="ER-BOUND OXYGENASE MPAB_MPAB'_RUBBER OXYGENASE CATALYTIC DOMAIN-CONTAINING PROTEIN"/>
    <property type="match status" value="1"/>
</dbReference>
<gene>
    <name evidence="2" type="ORF">HNP52_003588</name>
</gene>
<dbReference type="PANTHER" id="PTHR36151">
    <property type="entry name" value="BLR2777 PROTEIN"/>
    <property type="match status" value="1"/>
</dbReference>
<keyword evidence="3" id="KW-1185">Reference proteome</keyword>
<sequence>MIDALALPEPLLRRIGAAASEMMGSAPGMDFDFSAPAGEPALVPAESVSWRVFKNPVTLFIGGVAAVLLELAEPGVRDGVWQHSSFRTDALTRLRRTGLAAMMTVYGPRSRAEAMIAGVVRAHDRVAGITSEGDSYRANDPVLLDWVQATASYGFIRAYHFYAEPLSYRERDSALAEGAAVARLYGAVGAPRSEARMAALFAKMDARLVPSPIIHEFLEIMAKVPALPWVARPFQKMLLRAAVSLLPDPLIDRLGLEDRRLRGFERKLVRAVARMAERVPLLDSPPAKASERLGLPADWLWKR</sequence>
<dbReference type="EMBL" id="JACHLN010000003">
    <property type="protein sequence ID" value="MBB4840496.1"/>
    <property type="molecule type" value="Genomic_DNA"/>
</dbReference>
<dbReference type="GO" id="GO:0016491">
    <property type="term" value="F:oxidoreductase activity"/>
    <property type="evidence" value="ECO:0007669"/>
    <property type="project" value="InterPro"/>
</dbReference>
<dbReference type="RefSeq" id="WP_184168955.1">
    <property type="nucleotide sequence ID" value="NZ_JACHLN010000003.1"/>
</dbReference>
<dbReference type="AlphaFoldDB" id="A0A7W7NU10"/>
<name>A0A7W7NU10_9SPHN</name>
<evidence type="ECO:0000259" key="1">
    <source>
        <dbReference type="Pfam" id="PF09995"/>
    </source>
</evidence>